<accession>A0A1J1ICK5</accession>
<proteinExistence type="predicted"/>
<evidence type="ECO:0000313" key="1">
    <source>
        <dbReference type="EMBL" id="CRK96169.1"/>
    </source>
</evidence>
<gene>
    <name evidence="1" type="ORF">CLUMA_CG009598</name>
</gene>
<protein>
    <submittedName>
        <fullName evidence="1">CLUMA_CG009598, isoform A</fullName>
    </submittedName>
</protein>
<sequence length="87" mass="10385">MTTQFHINRMLMGMKTLIPQSQRKIDMNKKMKLINNIPPERMKLKALHHSILVKAEFFMKLKENHVFSHNFCHRALVWTLTLKGIKK</sequence>
<evidence type="ECO:0000313" key="2">
    <source>
        <dbReference type="Proteomes" id="UP000183832"/>
    </source>
</evidence>
<name>A0A1J1ICK5_9DIPT</name>
<dbReference type="Proteomes" id="UP000183832">
    <property type="component" value="Unassembled WGS sequence"/>
</dbReference>
<keyword evidence="2" id="KW-1185">Reference proteome</keyword>
<reference evidence="1 2" key="1">
    <citation type="submission" date="2015-04" db="EMBL/GenBank/DDBJ databases">
        <authorList>
            <person name="Syromyatnikov M.Y."/>
            <person name="Popov V.N."/>
        </authorList>
    </citation>
    <scope>NUCLEOTIDE SEQUENCE [LARGE SCALE GENOMIC DNA]</scope>
</reference>
<dbReference type="EMBL" id="CVRI01000043">
    <property type="protein sequence ID" value="CRK96169.1"/>
    <property type="molecule type" value="Genomic_DNA"/>
</dbReference>
<organism evidence="1 2">
    <name type="scientific">Clunio marinus</name>
    <dbReference type="NCBI Taxonomy" id="568069"/>
    <lineage>
        <taxon>Eukaryota</taxon>
        <taxon>Metazoa</taxon>
        <taxon>Ecdysozoa</taxon>
        <taxon>Arthropoda</taxon>
        <taxon>Hexapoda</taxon>
        <taxon>Insecta</taxon>
        <taxon>Pterygota</taxon>
        <taxon>Neoptera</taxon>
        <taxon>Endopterygota</taxon>
        <taxon>Diptera</taxon>
        <taxon>Nematocera</taxon>
        <taxon>Chironomoidea</taxon>
        <taxon>Chironomidae</taxon>
        <taxon>Clunio</taxon>
    </lineage>
</organism>
<dbReference type="AlphaFoldDB" id="A0A1J1ICK5"/>